<dbReference type="InterPro" id="IPR013216">
    <property type="entry name" value="Methyltransf_11"/>
</dbReference>
<keyword evidence="2" id="KW-0489">Methyltransferase</keyword>
<reference evidence="3" key="1">
    <citation type="submission" date="2016-10" db="EMBL/GenBank/DDBJ databases">
        <authorList>
            <person name="Varghese N."/>
            <person name="Submissions S."/>
        </authorList>
    </citation>
    <scope>NUCLEOTIDE SEQUENCE [LARGE SCALE GENOMIC DNA]</scope>
    <source>
        <strain evidence="3">DSM 45501</strain>
    </source>
</reference>
<evidence type="ECO:0000259" key="1">
    <source>
        <dbReference type="Pfam" id="PF08241"/>
    </source>
</evidence>
<proteinExistence type="predicted"/>
<dbReference type="Gene3D" id="3.40.50.150">
    <property type="entry name" value="Vaccinia Virus protein VP39"/>
    <property type="match status" value="1"/>
</dbReference>
<dbReference type="SUPFAM" id="SSF53335">
    <property type="entry name" value="S-adenosyl-L-methionine-dependent methyltransferases"/>
    <property type="match status" value="1"/>
</dbReference>
<dbReference type="InterPro" id="IPR029063">
    <property type="entry name" value="SAM-dependent_MTases_sf"/>
</dbReference>
<protein>
    <submittedName>
        <fullName evidence="2">Methyltransferase domain-containing protein</fullName>
    </submittedName>
</protein>
<dbReference type="AlphaFoldDB" id="A0A1I7AFX5"/>
<name>A0A1I7AFX5_9ACTN</name>
<dbReference type="Proteomes" id="UP000199165">
    <property type="component" value="Unassembled WGS sequence"/>
</dbReference>
<dbReference type="STRING" id="995060.SAMN04487904_1077"/>
<dbReference type="EMBL" id="FPAT01000007">
    <property type="protein sequence ID" value="SFT73827.1"/>
    <property type="molecule type" value="Genomic_DNA"/>
</dbReference>
<dbReference type="GO" id="GO:0032259">
    <property type="term" value="P:methylation"/>
    <property type="evidence" value="ECO:0007669"/>
    <property type="project" value="UniProtKB-KW"/>
</dbReference>
<keyword evidence="2" id="KW-0808">Transferase</keyword>
<dbReference type="Pfam" id="PF08241">
    <property type="entry name" value="Methyltransf_11"/>
    <property type="match status" value="1"/>
</dbReference>
<sequence length="298" mass="33022">MSADETSSKTACPEGAIRTYDPAMREARNTADLIDENRRHWEERVPLHTASTFYDLDGFRAGDEVLDRFQLEEVGDVAGLELAHLQCHIGLDTLGWARHGARVTGLDFSASAISTATDLATQVGLSHRARFVAADLYQAVDELGAGEFDIVYTGSGALMWLPDIARWARIVAGLLRPGGRLHLAEFHPLTEILDDEQGLTVNRDYFTRHPRTYDSPGSYADWEAETAHNTVTEWHHTLGDVVSALAGAGLRIEFLHEHDTIPFQRYATLVHDGSHFRYPGRSARSPLMYSLAAAKPAR</sequence>
<evidence type="ECO:0000313" key="2">
    <source>
        <dbReference type="EMBL" id="SFT73827.1"/>
    </source>
</evidence>
<dbReference type="CDD" id="cd02440">
    <property type="entry name" value="AdoMet_MTases"/>
    <property type="match status" value="1"/>
</dbReference>
<evidence type="ECO:0000313" key="3">
    <source>
        <dbReference type="Proteomes" id="UP000199165"/>
    </source>
</evidence>
<keyword evidence="3" id="KW-1185">Reference proteome</keyword>
<accession>A0A1I7AFX5</accession>
<dbReference type="GO" id="GO:0008757">
    <property type="term" value="F:S-adenosylmethionine-dependent methyltransferase activity"/>
    <property type="evidence" value="ECO:0007669"/>
    <property type="project" value="InterPro"/>
</dbReference>
<organism evidence="2 3">
    <name type="scientific">Actinopolyspora righensis</name>
    <dbReference type="NCBI Taxonomy" id="995060"/>
    <lineage>
        <taxon>Bacteria</taxon>
        <taxon>Bacillati</taxon>
        <taxon>Actinomycetota</taxon>
        <taxon>Actinomycetes</taxon>
        <taxon>Actinopolysporales</taxon>
        <taxon>Actinopolysporaceae</taxon>
        <taxon>Actinopolyspora</taxon>
        <taxon>Actinopolyspora alba group</taxon>
    </lineage>
</organism>
<gene>
    <name evidence="2" type="ORF">SAMN04487904_1077</name>
</gene>
<feature type="domain" description="Methyltransferase type 11" evidence="1">
    <location>
        <begin position="87"/>
        <end position="181"/>
    </location>
</feature>